<name>A0ABR8NVE3_9GAMM</name>
<dbReference type="EMBL" id="JACYFC010000001">
    <property type="protein sequence ID" value="MBD5770026.1"/>
    <property type="molecule type" value="Genomic_DNA"/>
</dbReference>
<dbReference type="CDD" id="cd08422">
    <property type="entry name" value="PBP2_CrgA_like"/>
    <property type="match status" value="1"/>
</dbReference>
<dbReference type="InterPro" id="IPR058163">
    <property type="entry name" value="LysR-type_TF_proteobact-type"/>
</dbReference>
<dbReference type="PANTHER" id="PTHR30537:SF35">
    <property type="entry name" value="TRANSCRIPTIONAL REGULATORY PROTEIN"/>
    <property type="match status" value="1"/>
</dbReference>
<dbReference type="InterPro" id="IPR000847">
    <property type="entry name" value="LysR_HTH_N"/>
</dbReference>
<evidence type="ECO:0000256" key="1">
    <source>
        <dbReference type="ARBA" id="ARBA00009437"/>
    </source>
</evidence>
<evidence type="ECO:0000256" key="2">
    <source>
        <dbReference type="ARBA" id="ARBA00023015"/>
    </source>
</evidence>
<comment type="similarity">
    <text evidence="1">Belongs to the LysR transcriptional regulatory family.</text>
</comment>
<dbReference type="Pfam" id="PF00126">
    <property type="entry name" value="HTH_1"/>
    <property type="match status" value="1"/>
</dbReference>
<keyword evidence="4" id="KW-0804">Transcription</keyword>
<dbReference type="Proteomes" id="UP000604161">
    <property type="component" value="Unassembled WGS sequence"/>
</dbReference>
<keyword evidence="7" id="KW-1185">Reference proteome</keyword>
<evidence type="ECO:0000313" key="6">
    <source>
        <dbReference type="EMBL" id="MBD5770026.1"/>
    </source>
</evidence>
<dbReference type="Gene3D" id="3.40.190.290">
    <property type="match status" value="1"/>
</dbReference>
<accession>A0ABR8NVE3</accession>
<dbReference type="Gene3D" id="1.10.10.10">
    <property type="entry name" value="Winged helix-like DNA-binding domain superfamily/Winged helix DNA-binding domain"/>
    <property type="match status" value="1"/>
</dbReference>
<dbReference type="PROSITE" id="PS50931">
    <property type="entry name" value="HTH_LYSR"/>
    <property type="match status" value="1"/>
</dbReference>
<sequence length="303" mass="34436">MDRVTAAKVFIDVAQSRSFSRTADRLNMSRPMVTRYIEAMEDWLKIRLLHRTTRKISLTSAGENCLKDIELWLEQADSISALANLENEFAGGIKITTSMSFGFSQLMPAIQNFMQLYPKVRIDMDLEDSAVDLTEKSIDLALRIASNPDPSLIGKPIAVCESALVASPSYLNKMTEKLGKANGVIHHPRDLIKHECLGYKNFERHIWHLSQKDLFESITVDCRLTANEATALLHAALNDGGICLQPTYLVNRYIKEGRLSHVLPEWKPKDLTIFALYSSRKHLSPTVRALIDHLRDYFLEHPW</sequence>
<keyword evidence="2" id="KW-0805">Transcription regulation</keyword>
<proteinExistence type="inferred from homology"/>
<dbReference type="SUPFAM" id="SSF53850">
    <property type="entry name" value="Periplasmic binding protein-like II"/>
    <property type="match status" value="1"/>
</dbReference>
<evidence type="ECO:0000313" key="7">
    <source>
        <dbReference type="Proteomes" id="UP000604161"/>
    </source>
</evidence>
<reference evidence="6 7" key="1">
    <citation type="submission" date="2020-09" db="EMBL/GenBank/DDBJ databases">
        <title>Marinomonas sp. nov., isolated from the cysticercosis algae of Qingdao, China.</title>
        <authorList>
            <person name="Sun X."/>
        </authorList>
    </citation>
    <scope>NUCLEOTIDE SEQUENCE [LARGE SCALE GENOMIC DNA]</scope>
    <source>
        <strain evidence="6 7">SM2066</strain>
    </source>
</reference>
<dbReference type="Pfam" id="PF03466">
    <property type="entry name" value="LysR_substrate"/>
    <property type="match status" value="1"/>
</dbReference>
<evidence type="ECO:0000256" key="3">
    <source>
        <dbReference type="ARBA" id="ARBA00023125"/>
    </source>
</evidence>
<keyword evidence="3" id="KW-0238">DNA-binding</keyword>
<dbReference type="RefSeq" id="WP_191593395.1">
    <property type="nucleotide sequence ID" value="NZ_JACYFC010000001.1"/>
</dbReference>
<dbReference type="InterPro" id="IPR036388">
    <property type="entry name" value="WH-like_DNA-bd_sf"/>
</dbReference>
<organism evidence="6 7">
    <name type="scientific">Marinomonas colpomeniae</name>
    <dbReference type="NCBI Taxonomy" id="2774408"/>
    <lineage>
        <taxon>Bacteria</taxon>
        <taxon>Pseudomonadati</taxon>
        <taxon>Pseudomonadota</taxon>
        <taxon>Gammaproteobacteria</taxon>
        <taxon>Oceanospirillales</taxon>
        <taxon>Oceanospirillaceae</taxon>
        <taxon>Marinomonas</taxon>
    </lineage>
</organism>
<dbReference type="PANTHER" id="PTHR30537">
    <property type="entry name" value="HTH-TYPE TRANSCRIPTIONAL REGULATOR"/>
    <property type="match status" value="1"/>
</dbReference>
<dbReference type="SUPFAM" id="SSF46785">
    <property type="entry name" value="Winged helix' DNA-binding domain"/>
    <property type="match status" value="1"/>
</dbReference>
<comment type="caution">
    <text evidence="6">The sequence shown here is derived from an EMBL/GenBank/DDBJ whole genome shotgun (WGS) entry which is preliminary data.</text>
</comment>
<feature type="domain" description="HTH lysR-type" evidence="5">
    <location>
        <begin position="1"/>
        <end position="59"/>
    </location>
</feature>
<evidence type="ECO:0000259" key="5">
    <source>
        <dbReference type="PROSITE" id="PS50931"/>
    </source>
</evidence>
<gene>
    <name evidence="6" type="ORF">IF202_03110</name>
</gene>
<evidence type="ECO:0000256" key="4">
    <source>
        <dbReference type="ARBA" id="ARBA00023163"/>
    </source>
</evidence>
<dbReference type="InterPro" id="IPR005119">
    <property type="entry name" value="LysR_subst-bd"/>
</dbReference>
<protein>
    <submittedName>
        <fullName evidence="6">LysR family transcriptional regulator</fullName>
    </submittedName>
</protein>
<dbReference type="InterPro" id="IPR036390">
    <property type="entry name" value="WH_DNA-bd_sf"/>
</dbReference>